<reference evidence="2 3" key="1">
    <citation type="journal article" date="2006" name="J. Bacteriol.">
        <title>The genome sequence of the obligately chemolithoautotrophic, facultatively anaerobic bacterium Thiobacillus denitrificans.</title>
        <authorList>
            <person name="Beller H.R."/>
            <person name="Chain P.S."/>
            <person name="Letain T.E."/>
            <person name="Chakicherla A."/>
            <person name="Larimer F.W."/>
            <person name="Richardson P.M."/>
            <person name="Coleman M.A."/>
            <person name="Wood A.P."/>
            <person name="Kelly D.P."/>
        </authorList>
    </citation>
    <scope>NUCLEOTIDE SEQUENCE [LARGE SCALE GENOMIC DNA]</scope>
    <source>
        <strain evidence="2 3">ATCC 25259</strain>
    </source>
</reference>
<dbReference type="OrthoDB" id="6038212at2"/>
<dbReference type="STRING" id="292415.Tbd_0542"/>
<evidence type="ECO:0000313" key="2">
    <source>
        <dbReference type="EMBL" id="AAZ96495.1"/>
    </source>
</evidence>
<dbReference type="PROSITE" id="PS00409">
    <property type="entry name" value="PROKAR_NTER_METHYL"/>
    <property type="match status" value="1"/>
</dbReference>
<organism evidence="2 3">
    <name type="scientific">Thiobacillus denitrificans (strain ATCC 25259 / T1)</name>
    <dbReference type="NCBI Taxonomy" id="292415"/>
    <lineage>
        <taxon>Bacteria</taxon>
        <taxon>Pseudomonadati</taxon>
        <taxon>Pseudomonadota</taxon>
        <taxon>Betaproteobacteria</taxon>
        <taxon>Nitrosomonadales</taxon>
        <taxon>Thiobacillaceae</taxon>
        <taxon>Thiobacillus</taxon>
    </lineage>
</organism>
<keyword evidence="1" id="KW-0812">Transmembrane</keyword>
<dbReference type="HOGENOM" id="CLU_098182_0_0_4"/>
<evidence type="ECO:0008006" key="4">
    <source>
        <dbReference type="Google" id="ProtNLM"/>
    </source>
</evidence>
<dbReference type="Proteomes" id="UP000008291">
    <property type="component" value="Chromosome"/>
</dbReference>
<accession>Q3SLC0</accession>
<dbReference type="eggNOG" id="COG2165">
    <property type="taxonomic scope" value="Bacteria"/>
</dbReference>
<dbReference type="SUPFAM" id="SSF54523">
    <property type="entry name" value="Pili subunits"/>
    <property type="match status" value="1"/>
</dbReference>
<dbReference type="NCBIfam" id="TIGR02532">
    <property type="entry name" value="IV_pilin_GFxxxE"/>
    <property type="match status" value="1"/>
</dbReference>
<proteinExistence type="predicted"/>
<name>Q3SLC0_THIDA</name>
<dbReference type="RefSeq" id="WP_011311054.1">
    <property type="nucleotide sequence ID" value="NC_007404.1"/>
</dbReference>
<evidence type="ECO:0000313" key="3">
    <source>
        <dbReference type="Proteomes" id="UP000008291"/>
    </source>
</evidence>
<dbReference type="KEGG" id="tbd:Tbd_0542"/>
<dbReference type="InterPro" id="IPR045584">
    <property type="entry name" value="Pilin-like"/>
</dbReference>
<protein>
    <recommendedName>
        <fullName evidence="4">Prepilin-type cleavage/methylation domain-containing protein</fullName>
    </recommendedName>
</protein>
<feature type="transmembrane region" description="Helical" evidence="1">
    <location>
        <begin position="6"/>
        <end position="28"/>
    </location>
</feature>
<keyword evidence="3" id="KW-1185">Reference proteome</keyword>
<dbReference type="Pfam" id="PF07963">
    <property type="entry name" value="N_methyl"/>
    <property type="match status" value="1"/>
</dbReference>
<evidence type="ECO:0000256" key="1">
    <source>
        <dbReference type="SAM" id="Phobius"/>
    </source>
</evidence>
<dbReference type="EMBL" id="CP000116">
    <property type="protein sequence ID" value="AAZ96495.1"/>
    <property type="molecule type" value="Genomic_DNA"/>
</dbReference>
<gene>
    <name evidence="2" type="ordered locus">Tbd_0542</name>
</gene>
<sequence>MTPQRGFTLIELAIVLVIMTILIGGLAVPLSAQIQARRIAETKQTLNEAREAIFGYAMAHSASNGTGAPYLPCPNVNGDGLEGPRDAGRCLNTEGFFPWAALGTAAQDAWGNRLRYAVTEEFANSVTGFQNADVGDRQVCTTSTNADSDDCGALGNVAANVPIVILSHGPNGWGARNLNGNTLAAPSSNTERENTNSDHVDQEFVSRTPSDDFDDLVTWISADQLRGRICPGGGCP</sequence>
<keyword evidence="1" id="KW-0472">Membrane</keyword>
<keyword evidence="1" id="KW-1133">Transmembrane helix</keyword>
<dbReference type="AlphaFoldDB" id="Q3SLC0"/>
<dbReference type="InterPro" id="IPR012902">
    <property type="entry name" value="N_methyl_site"/>
</dbReference>